<comment type="caution">
    <text evidence="3">The sequence shown here is derived from an EMBL/GenBank/DDBJ whole genome shotgun (WGS) entry which is preliminary data.</text>
</comment>
<keyword evidence="4" id="KW-1185">Reference proteome</keyword>
<name>A0A9W8Z5Y9_9PLEO</name>
<dbReference type="Proteomes" id="UP001140510">
    <property type="component" value="Unassembled WGS sequence"/>
</dbReference>
<dbReference type="InterPro" id="IPR028020">
    <property type="entry name" value="ASX_DEUBAD_dom"/>
</dbReference>
<feature type="compositionally biased region" description="Basic and acidic residues" evidence="1">
    <location>
        <begin position="221"/>
        <end position="244"/>
    </location>
</feature>
<feature type="compositionally biased region" description="Basic and acidic residues" evidence="1">
    <location>
        <begin position="260"/>
        <end position="277"/>
    </location>
</feature>
<dbReference type="OrthoDB" id="2289918at2759"/>
<evidence type="ECO:0000313" key="3">
    <source>
        <dbReference type="EMBL" id="KAJ4398662.1"/>
    </source>
</evidence>
<feature type="compositionally biased region" description="Basic and acidic residues" evidence="1">
    <location>
        <begin position="129"/>
        <end position="143"/>
    </location>
</feature>
<dbReference type="Pfam" id="PF13919">
    <property type="entry name" value="ASXH"/>
    <property type="match status" value="1"/>
</dbReference>
<dbReference type="EMBL" id="JAPEVA010000124">
    <property type="protein sequence ID" value="KAJ4398662.1"/>
    <property type="molecule type" value="Genomic_DNA"/>
</dbReference>
<feature type="region of interest" description="Disordered" evidence="1">
    <location>
        <begin position="49"/>
        <end position="293"/>
    </location>
</feature>
<proteinExistence type="predicted"/>
<evidence type="ECO:0000256" key="1">
    <source>
        <dbReference type="SAM" id="MobiDB-lite"/>
    </source>
</evidence>
<evidence type="ECO:0000313" key="4">
    <source>
        <dbReference type="Proteomes" id="UP001140510"/>
    </source>
</evidence>
<accession>A0A9W8Z5Y9</accession>
<organism evidence="3 4">
    <name type="scientific">Didymella pomorum</name>
    <dbReference type="NCBI Taxonomy" id="749634"/>
    <lineage>
        <taxon>Eukaryota</taxon>
        <taxon>Fungi</taxon>
        <taxon>Dikarya</taxon>
        <taxon>Ascomycota</taxon>
        <taxon>Pezizomycotina</taxon>
        <taxon>Dothideomycetes</taxon>
        <taxon>Pleosporomycetidae</taxon>
        <taxon>Pleosporales</taxon>
        <taxon>Pleosporineae</taxon>
        <taxon>Didymellaceae</taxon>
        <taxon>Didymella</taxon>
    </lineage>
</organism>
<protein>
    <recommendedName>
        <fullName evidence="2">ASX DEUBAD domain-containing protein</fullName>
    </recommendedName>
</protein>
<evidence type="ECO:0000259" key="2">
    <source>
        <dbReference type="Pfam" id="PF13919"/>
    </source>
</evidence>
<feature type="compositionally biased region" description="Basic residues" evidence="1">
    <location>
        <begin position="144"/>
        <end position="158"/>
    </location>
</feature>
<sequence length="426" mass="46264">MGDAISTSSPLSYVPSSPVTSAKSNRPPLSLDGIPTTVEKITSEADDCGVAAALKETSPIAPSTTAPETGEDQAAKQPNKRRREGNAAEDDESPKRQKTATDAIVEPTLSEPVEVEALEETAMQIGDGTADRDETPPADELVKPKKAARKAKAKAKALPKKEAAPSRRGPSACPECKRRKVKCRHNQVEETPAIDTNRTLGSTPDDAADTEGKRSTPVNVDKAETADLVDGAKVDDKADPENLSKKTTKKKAAPKPAKAPPERTSTRNRKAPERFEDLQEMPPTRASPPKKAKSKVFDPYYITTNSSSRLGRTDIYHLLLEDGAWTSLSASQQTTLISMLPDSPENQRLLEKIRAGDTGKETRPQWFKASNVFGDEVAKFRTDLTNGHLGKTWQAAAEQAVAERAAGEYDEWKAEEAELWWGQKSK</sequence>
<dbReference type="AlphaFoldDB" id="A0A9W8Z5Y9"/>
<gene>
    <name evidence="3" type="ORF">N0V91_010017</name>
</gene>
<reference evidence="3" key="1">
    <citation type="submission" date="2022-10" db="EMBL/GenBank/DDBJ databases">
        <title>Tapping the CABI collections for fungal endophytes: first genome assemblies for Collariella, Neodidymelliopsis, Ascochyta clinopodiicola, Didymella pomorum, Didymosphaeria variabile, Neocosmospora piperis and Neocucurbitaria cava.</title>
        <authorList>
            <person name="Hill R."/>
        </authorList>
    </citation>
    <scope>NUCLEOTIDE SEQUENCE</scope>
    <source>
        <strain evidence="3">IMI 355091</strain>
    </source>
</reference>
<feature type="compositionally biased region" description="Low complexity" evidence="1">
    <location>
        <begin position="1"/>
        <end position="21"/>
    </location>
</feature>
<feature type="region of interest" description="Disordered" evidence="1">
    <location>
        <begin position="1"/>
        <end position="34"/>
    </location>
</feature>
<feature type="domain" description="ASX DEUBAD" evidence="2">
    <location>
        <begin position="290"/>
        <end position="423"/>
    </location>
</feature>